<feature type="region of interest" description="Disordered" evidence="1">
    <location>
        <begin position="460"/>
        <end position="479"/>
    </location>
</feature>
<evidence type="ECO:0000256" key="1">
    <source>
        <dbReference type="SAM" id="MobiDB-lite"/>
    </source>
</evidence>
<name>A0A9W8QCF7_AKAMU</name>
<proteinExistence type="predicted"/>
<evidence type="ECO:0000313" key="2">
    <source>
        <dbReference type="EMBL" id="KAJ4153105.1"/>
    </source>
</evidence>
<dbReference type="Proteomes" id="UP001144673">
    <property type="component" value="Chromosome 5"/>
</dbReference>
<accession>A0A9W8QCF7</accession>
<evidence type="ECO:0008006" key="4">
    <source>
        <dbReference type="Google" id="ProtNLM"/>
    </source>
</evidence>
<dbReference type="EMBL" id="JAJHUN010000008">
    <property type="protein sequence ID" value="KAJ4153105.1"/>
    <property type="molecule type" value="Genomic_DNA"/>
</dbReference>
<gene>
    <name evidence="2" type="ORF">LMH87_009610</name>
</gene>
<reference evidence="2" key="1">
    <citation type="journal article" date="2023" name="Access Microbiol">
        <title>De-novo genome assembly for Akanthomyces muscarius, a biocontrol agent of insect agricultural pests.</title>
        <authorList>
            <person name="Erdos Z."/>
            <person name="Studholme D.J."/>
            <person name="Raymond B."/>
            <person name="Sharma M."/>
        </authorList>
    </citation>
    <scope>NUCLEOTIDE SEQUENCE</scope>
    <source>
        <strain evidence="2">Ve6</strain>
    </source>
</reference>
<organism evidence="2 3">
    <name type="scientific">Akanthomyces muscarius</name>
    <name type="common">Entomopathogenic fungus</name>
    <name type="synonym">Lecanicillium muscarium</name>
    <dbReference type="NCBI Taxonomy" id="2231603"/>
    <lineage>
        <taxon>Eukaryota</taxon>
        <taxon>Fungi</taxon>
        <taxon>Dikarya</taxon>
        <taxon>Ascomycota</taxon>
        <taxon>Pezizomycotina</taxon>
        <taxon>Sordariomycetes</taxon>
        <taxon>Hypocreomycetidae</taxon>
        <taxon>Hypocreales</taxon>
        <taxon>Cordycipitaceae</taxon>
        <taxon>Akanthomyces</taxon>
    </lineage>
</organism>
<sequence length="615" mass="69421">MHFERRLFWWSNLLGVFAPNGRSLDELLDPSRQGLRDTICFYLKLLERHLTATVSPSMNGNLPPANDISIFPFRGIEIALTGLEHLASALLYATDAGLYRRIAAYQNVHKDEILERIVDLVVRIRYPAALPRAPREVKSNCSWTIGLHSSLPLRRRIDQKSESSNEVPLAGLSKALVDTVLYRHYRLLLGKQERLEQFYSDPSLAAWRLPQGVSSRGSEVEHDANKSDIGSLISKSSRHFPWQDVFHVDGREYSCQLCDKKYTGGLESSARKRHFFQDIKPFPCIHQSCLKGNLRFFSTRNEWKTHMRRAHSSGWVEYLQLNLLWRCSVCGKASSTEYASRKLIRAATNDCVPLFRPIDTCPICGTCYTPGPDQVHVSHQLSTSSTDSKTGSLEDLAREKTEDCIADHLESLAFFFTSRTLSYPMPLASLELIFSDTSQSSCQEQMAPLEFSIHFRDPPLRPSQDCDSDSQCEASDGEEQECVAANEDQVLAEWGNNSWLLNYKTYEFNKFNSIDQPFAGERDKEGNWSPLGSVGALLYATYGLLLLHICSEMVSKTRNVSTNKKLGEGAELFRSLNRLRLAVKQMNSDSKKVGDDGGGFQPLKLLFNAFNVAFG</sequence>
<comment type="caution">
    <text evidence="2">The sequence shown here is derived from an EMBL/GenBank/DDBJ whole genome shotgun (WGS) entry which is preliminary data.</text>
</comment>
<dbReference type="RefSeq" id="XP_056053763.1">
    <property type="nucleotide sequence ID" value="XM_056196635.1"/>
</dbReference>
<feature type="compositionally biased region" description="Acidic residues" evidence="1">
    <location>
        <begin position="466"/>
        <end position="479"/>
    </location>
</feature>
<evidence type="ECO:0000313" key="3">
    <source>
        <dbReference type="Proteomes" id="UP001144673"/>
    </source>
</evidence>
<dbReference type="KEGG" id="amus:LMH87_009610"/>
<keyword evidence="3" id="KW-1185">Reference proteome</keyword>
<dbReference type="GeneID" id="80896769"/>
<protein>
    <recommendedName>
        <fullName evidence="4">C2H2-type domain-containing protein</fullName>
    </recommendedName>
</protein>
<dbReference type="AlphaFoldDB" id="A0A9W8QCF7"/>